<keyword evidence="4" id="KW-1185">Reference proteome</keyword>
<sequence length="577" mass="63645">MSLEPGETVSKTWLRESIANFTNSDDVFHPHFLEGIILQGAEQSQVKIDIVASEILQEWGIKWTHFRSASSAASSSSPLPLGPYFVQNGELFRVWRLYSDEKLAFLQSVWPATGSTNTYTQVPFSGAGYRTLAIAVPSRLQASWPSPLPLEGVRIGVKDLYHLKGIRTSLCNRAFNDLYPPQPATASTINQLISKGVHVVGKNHLSSFALQEHPTQSVDYESPFNPRADGYQIPGGSSSGSASAVASYEWLDFALATDATGSVRIPALANGCFGLRPSTGAISTDGVVSVYPGFDTPGLLGRDLGRFHGFMSHWYGEAMVKISISSPKIVIPTDFLPESNSAQLRLFDGFVQDLEHSLDTVAQRRSIAEEWSKSAPVDERDLNVYLQNATLHSYYYAAYHAFHAFRESYKESFGRTPFVTEVNQWLWDLGADVSQEQNDEMNKRILKFKEWFLREYIKADEEDFIIILPISDVKPNYRDVYPGKPNAAGTGLRTTYLSPYLGAPEIAIPIGHLQYASRISGNTESLPVAVSLLGPPGSDLALVRLAVDSLRASNRPTLVSVGTARMWEHDTLPSTQA</sequence>
<dbReference type="InterPro" id="IPR023631">
    <property type="entry name" value="Amidase_dom"/>
</dbReference>
<dbReference type="PANTHER" id="PTHR46310:SF7">
    <property type="entry name" value="AMIDASE 1"/>
    <property type="match status" value="1"/>
</dbReference>
<evidence type="ECO:0000259" key="1">
    <source>
        <dbReference type="Pfam" id="PF01425"/>
    </source>
</evidence>
<dbReference type="InterPro" id="IPR058329">
    <property type="entry name" value="Arp1_N"/>
</dbReference>
<evidence type="ECO:0000313" key="4">
    <source>
        <dbReference type="Proteomes" id="UP000799291"/>
    </source>
</evidence>
<protein>
    <submittedName>
        <fullName evidence="3">Amidase signature enzyme</fullName>
    </submittedName>
</protein>
<dbReference type="AlphaFoldDB" id="A0A6G1IDF3"/>
<dbReference type="Pfam" id="PF01425">
    <property type="entry name" value="Amidase"/>
    <property type="match status" value="1"/>
</dbReference>
<dbReference type="Gene3D" id="3.90.1300.10">
    <property type="entry name" value="Amidase signature (AS) domain"/>
    <property type="match status" value="1"/>
</dbReference>
<name>A0A6G1IDF3_9PLEO</name>
<dbReference type="Pfam" id="PF26053">
    <property type="entry name" value="DUF8016"/>
    <property type="match status" value="1"/>
</dbReference>
<feature type="domain" description="Amidase" evidence="1">
    <location>
        <begin position="146"/>
        <end position="542"/>
    </location>
</feature>
<dbReference type="PANTHER" id="PTHR46310">
    <property type="entry name" value="AMIDASE 1"/>
    <property type="match status" value="1"/>
</dbReference>
<evidence type="ECO:0000259" key="2">
    <source>
        <dbReference type="Pfam" id="PF26053"/>
    </source>
</evidence>
<dbReference type="EMBL" id="MU005637">
    <property type="protein sequence ID" value="KAF2676242.1"/>
    <property type="molecule type" value="Genomic_DNA"/>
</dbReference>
<dbReference type="OrthoDB" id="5423360at2759"/>
<dbReference type="InterPro" id="IPR036928">
    <property type="entry name" value="AS_sf"/>
</dbReference>
<dbReference type="SUPFAM" id="SSF75304">
    <property type="entry name" value="Amidase signature (AS) enzymes"/>
    <property type="match status" value="1"/>
</dbReference>
<organism evidence="3 4">
    <name type="scientific">Lentithecium fluviatile CBS 122367</name>
    <dbReference type="NCBI Taxonomy" id="1168545"/>
    <lineage>
        <taxon>Eukaryota</taxon>
        <taxon>Fungi</taxon>
        <taxon>Dikarya</taxon>
        <taxon>Ascomycota</taxon>
        <taxon>Pezizomycotina</taxon>
        <taxon>Dothideomycetes</taxon>
        <taxon>Pleosporomycetidae</taxon>
        <taxon>Pleosporales</taxon>
        <taxon>Massarineae</taxon>
        <taxon>Lentitheciaceae</taxon>
        <taxon>Lentithecium</taxon>
    </lineage>
</organism>
<reference evidence="3" key="1">
    <citation type="journal article" date="2020" name="Stud. Mycol.">
        <title>101 Dothideomycetes genomes: a test case for predicting lifestyles and emergence of pathogens.</title>
        <authorList>
            <person name="Haridas S."/>
            <person name="Albert R."/>
            <person name="Binder M."/>
            <person name="Bloem J."/>
            <person name="Labutti K."/>
            <person name="Salamov A."/>
            <person name="Andreopoulos B."/>
            <person name="Baker S."/>
            <person name="Barry K."/>
            <person name="Bills G."/>
            <person name="Bluhm B."/>
            <person name="Cannon C."/>
            <person name="Castanera R."/>
            <person name="Culley D."/>
            <person name="Daum C."/>
            <person name="Ezra D."/>
            <person name="Gonzalez J."/>
            <person name="Henrissat B."/>
            <person name="Kuo A."/>
            <person name="Liang C."/>
            <person name="Lipzen A."/>
            <person name="Lutzoni F."/>
            <person name="Magnuson J."/>
            <person name="Mondo S."/>
            <person name="Nolan M."/>
            <person name="Ohm R."/>
            <person name="Pangilinan J."/>
            <person name="Park H.-J."/>
            <person name="Ramirez L."/>
            <person name="Alfaro M."/>
            <person name="Sun H."/>
            <person name="Tritt A."/>
            <person name="Yoshinaga Y."/>
            <person name="Zwiers L.-H."/>
            <person name="Turgeon B."/>
            <person name="Goodwin S."/>
            <person name="Spatafora J."/>
            <person name="Crous P."/>
            <person name="Grigoriev I."/>
        </authorList>
    </citation>
    <scope>NUCLEOTIDE SEQUENCE</scope>
    <source>
        <strain evidence="3">CBS 122367</strain>
    </source>
</reference>
<proteinExistence type="predicted"/>
<dbReference type="Proteomes" id="UP000799291">
    <property type="component" value="Unassembled WGS sequence"/>
</dbReference>
<feature type="domain" description="Scytalone dehydratase-like protein Arp1 N-terminal" evidence="2">
    <location>
        <begin position="7"/>
        <end position="90"/>
    </location>
</feature>
<accession>A0A6G1IDF3</accession>
<gene>
    <name evidence="3" type="ORF">K458DRAFT_322356</name>
</gene>
<evidence type="ECO:0000313" key="3">
    <source>
        <dbReference type="EMBL" id="KAF2676242.1"/>
    </source>
</evidence>